<evidence type="ECO:0000313" key="1">
    <source>
        <dbReference type="EMBL" id="KZS09841.1"/>
    </source>
</evidence>
<protein>
    <submittedName>
        <fullName evidence="1">Uncharacterized protein</fullName>
    </submittedName>
</protein>
<accession>A0A164SQ59</accession>
<comment type="caution">
    <text evidence="1">The sequence shown here is derived from an EMBL/GenBank/DDBJ whole genome shotgun (WGS) entry which is preliminary data.</text>
</comment>
<proteinExistence type="predicted"/>
<reference evidence="1 2" key="1">
    <citation type="submission" date="2016-03" db="EMBL/GenBank/DDBJ databases">
        <title>EvidentialGene: Evidence-directed Construction of Genes on Genomes.</title>
        <authorList>
            <person name="Gilbert D.G."/>
            <person name="Choi J.-H."/>
            <person name="Mockaitis K."/>
            <person name="Colbourne J."/>
            <person name="Pfrender M."/>
        </authorList>
    </citation>
    <scope>NUCLEOTIDE SEQUENCE [LARGE SCALE GENOMIC DNA]</scope>
    <source>
        <strain evidence="1 2">Xinb3</strain>
        <tissue evidence="1">Complete organism</tissue>
    </source>
</reference>
<organism evidence="1 2">
    <name type="scientific">Daphnia magna</name>
    <dbReference type="NCBI Taxonomy" id="35525"/>
    <lineage>
        <taxon>Eukaryota</taxon>
        <taxon>Metazoa</taxon>
        <taxon>Ecdysozoa</taxon>
        <taxon>Arthropoda</taxon>
        <taxon>Crustacea</taxon>
        <taxon>Branchiopoda</taxon>
        <taxon>Diplostraca</taxon>
        <taxon>Cladocera</taxon>
        <taxon>Anomopoda</taxon>
        <taxon>Daphniidae</taxon>
        <taxon>Daphnia</taxon>
    </lineage>
</organism>
<sequence>MPEERKNSREGSRESATLVIRSLYLLGYTRGTDVSRGWRNCKSIELAQLHHRRHGSPATAKTLAETTSLLIHGKRETGTIV</sequence>
<keyword evidence="2" id="KW-1185">Reference proteome</keyword>
<name>A0A164SQ59_9CRUS</name>
<dbReference type="EMBL" id="LRGB01001956">
    <property type="protein sequence ID" value="KZS09841.1"/>
    <property type="molecule type" value="Genomic_DNA"/>
</dbReference>
<dbReference type="AlphaFoldDB" id="A0A164SQ59"/>
<dbReference type="Proteomes" id="UP000076858">
    <property type="component" value="Unassembled WGS sequence"/>
</dbReference>
<gene>
    <name evidence="1" type="ORF">APZ42_025835</name>
</gene>
<evidence type="ECO:0000313" key="2">
    <source>
        <dbReference type="Proteomes" id="UP000076858"/>
    </source>
</evidence>